<keyword evidence="1" id="KW-0812">Transmembrane</keyword>
<accession>A0AAD9QGP2</accession>
<keyword evidence="1" id="KW-0472">Membrane</keyword>
<keyword evidence="1" id="KW-1133">Transmembrane helix</keyword>
<keyword evidence="3" id="KW-1185">Reference proteome</keyword>
<protein>
    <submittedName>
        <fullName evidence="2">Uncharacterized protein</fullName>
    </submittedName>
</protein>
<organism evidence="2 3">
    <name type="scientific">Acropora cervicornis</name>
    <name type="common">Staghorn coral</name>
    <dbReference type="NCBI Taxonomy" id="6130"/>
    <lineage>
        <taxon>Eukaryota</taxon>
        <taxon>Metazoa</taxon>
        <taxon>Cnidaria</taxon>
        <taxon>Anthozoa</taxon>
        <taxon>Hexacorallia</taxon>
        <taxon>Scleractinia</taxon>
        <taxon>Astrocoeniina</taxon>
        <taxon>Acroporidae</taxon>
        <taxon>Acropora</taxon>
    </lineage>
</organism>
<reference evidence="2" key="1">
    <citation type="journal article" date="2023" name="G3 (Bethesda)">
        <title>Whole genome assembly and annotation of the endangered Caribbean coral Acropora cervicornis.</title>
        <authorList>
            <person name="Selwyn J.D."/>
            <person name="Vollmer S.V."/>
        </authorList>
    </citation>
    <scope>NUCLEOTIDE SEQUENCE</scope>
    <source>
        <strain evidence="2">K2</strain>
    </source>
</reference>
<proteinExistence type="predicted"/>
<evidence type="ECO:0000313" key="2">
    <source>
        <dbReference type="EMBL" id="KAK2560963.1"/>
    </source>
</evidence>
<dbReference type="Proteomes" id="UP001249851">
    <property type="component" value="Unassembled WGS sequence"/>
</dbReference>
<evidence type="ECO:0000313" key="3">
    <source>
        <dbReference type="Proteomes" id="UP001249851"/>
    </source>
</evidence>
<comment type="caution">
    <text evidence="2">The sequence shown here is derived from an EMBL/GenBank/DDBJ whole genome shotgun (WGS) entry which is preliminary data.</text>
</comment>
<gene>
    <name evidence="2" type="ORF">P5673_016083</name>
</gene>
<evidence type="ECO:0000256" key="1">
    <source>
        <dbReference type="SAM" id="Phobius"/>
    </source>
</evidence>
<dbReference type="PANTHER" id="PTHR40743:SF1">
    <property type="entry name" value="POSSIBLE GLYCOSYLTRANSFERASE"/>
    <property type="match status" value="1"/>
</dbReference>
<dbReference type="AlphaFoldDB" id="A0AAD9QGP2"/>
<reference evidence="2" key="2">
    <citation type="journal article" date="2023" name="Science">
        <title>Genomic signatures of disease resistance in endangered staghorn corals.</title>
        <authorList>
            <person name="Vollmer S.V."/>
            <person name="Selwyn J.D."/>
            <person name="Despard B.A."/>
            <person name="Roesel C.L."/>
        </authorList>
    </citation>
    <scope>NUCLEOTIDE SEQUENCE</scope>
    <source>
        <strain evidence="2">K2</strain>
    </source>
</reference>
<dbReference type="EMBL" id="JARQWQ010000034">
    <property type="protein sequence ID" value="KAK2560963.1"/>
    <property type="molecule type" value="Genomic_DNA"/>
</dbReference>
<name>A0AAD9QGP2_ACRCE</name>
<feature type="transmembrane region" description="Helical" evidence="1">
    <location>
        <begin position="12"/>
        <end position="28"/>
    </location>
</feature>
<dbReference type="PANTHER" id="PTHR40743">
    <property type="entry name" value="NUCLEOTIDE-DIPHOSPHO-SUGAR TRANSFERASE CONTAINING PROTEIN"/>
    <property type="match status" value="1"/>
</dbReference>
<sequence>MPNQLRMGRPLLHLLWIGTVLGLCYWILRLSKPNTGVTSTKTFEDTFTARPKSRDFPGGRMENASINESGARLHLVIQFPVFNPSLGLGEKGTKGRQEEVIFCLQRNLLSPHIHTIHILCEDARDVLFVKVLNLSMDWKLVFQILGRRMTNKDAFQYASRNLLGKNTITMNSDNYVHEGFQHLDENILANKTMYALTRREITEKGRKCNYEDYCAVNYKYRGSHDAWVFRLMAPNSQ</sequence>